<dbReference type="AlphaFoldDB" id="A0A0G0RHU7"/>
<keyword evidence="2 5" id="KW-0812">Transmembrane</keyword>
<sequence>MNLKHIIFNTSAQILGRVVSGFFSFLSLLMIAKALGSEYFGEYTKAVTIISFLYIICDFGLNTIFLRDYHKNWQEKFNYFWGARLLMSILLILMATVAIFTTSQFLPGFPFLVVLATTISGISLIGQSTSLSIQAIFQQTKRLDKTALAQIAGAILNTILLAVFFTQIKTNPQSGVLLTSAILSISAIMTAIVSANLLKSLGKFSPSINLNFMKKIWTRSIPIGLTLIFNIIYFRIDTFILSTARPAAEVGIYGLAYKFFEVTLILPTFIMNSLYPDLLKMKNDRQKFWQKSRQILISLGIISLILLMVGWVSAPLLKLVQRDFAMSVPLLRILLTGLPLFYLTSPLMWVLIIWKKQWQLSAIYALSLVFNFAANLIFIPIYGASAAAYVTIATEGVVLLSETIIIIKLLWKKTN</sequence>
<evidence type="ECO:0000256" key="1">
    <source>
        <dbReference type="ARBA" id="ARBA00004141"/>
    </source>
</evidence>
<evidence type="ECO:0000313" key="6">
    <source>
        <dbReference type="EMBL" id="KKR49436.1"/>
    </source>
</evidence>
<feature type="transmembrane region" description="Helical" evidence="5">
    <location>
        <begin position="78"/>
        <end position="100"/>
    </location>
</feature>
<accession>A0A0G0RHU7</accession>
<feature type="transmembrane region" description="Helical" evidence="5">
    <location>
        <begin position="216"/>
        <end position="236"/>
    </location>
</feature>
<comment type="subcellular location">
    <subcellularLocation>
        <location evidence="1">Membrane</location>
        <topology evidence="1">Multi-pass membrane protein</topology>
    </subcellularLocation>
</comment>
<comment type="caution">
    <text evidence="6">The sequence shown here is derived from an EMBL/GenBank/DDBJ whole genome shotgun (WGS) entry which is preliminary data.</text>
</comment>
<organism evidence="6 7">
    <name type="scientific">Candidatus Curtissbacteria bacterium GW2011_GWA1_40_16</name>
    <dbReference type="NCBI Taxonomy" id="1618405"/>
    <lineage>
        <taxon>Bacteria</taxon>
        <taxon>Candidatus Curtissiibacteriota</taxon>
    </lineage>
</organism>
<evidence type="ECO:0000256" key="5">
    <source>
        <dbReference type="SAM" id="Phobius"/>
    </source>
</evidence>
<evidence type="ECO:0000256" key="4">
    <source>
        <dbReference type="ARBA" id="ARBA00023136"/>
    </source>
</evidence>
<feature type="transmembrane region" description="Helical" evidence="5">
    <location>
        <begin position="295"/>
        <end position="313"/>
    </location>
</feature>
<reference evidence="6 7" key="1">
    <citation type="journal article" date="2015" name="Nature">
        <title>rRNA introns, odd ribosomes, and small enigmatic genomes across a large radiation of phyla.</title>
        <authorList>
            <person name="Brown C.T."/>
            <person name="Hug L.A."/>
            <person name="Thomas B.C."/>
            <person name="Sharon I."/>
            <person name="Castelle C.J."/>
            <person name="Singh A."/>
            <person name="Wilkins M.J."/>
            <person name="Williams K.H."/>
            <person name="Banfield J.F."/>
        </authorList>
    </citation>
    <scope>NUCLEOTIDE SEQUENCE [LARGE SCALE GENOMIC DNA]</scope>
</reference>
<dbReference type="Proteomes" id="UP000034531">
    <property type="component" value="Unassembled WGS sequence"/>
</dbReference>
<name>A0A0G0RHU7_9BACT</name>
<feature type="transmembrane region" description="Helical" evidence="5">
    <location>
        <begin position="46"/>
        <end position="66"/>
    </location>
</feature>
<dbReference type="InterPro" id="IPR002797">
    <property type="entry name" value="Polysacc_synth"/>
</dbReference>
<feature type="transmembrane region" description="Helical" evidence="5">
    <location>
        <begin position="388"/>
        <end position="411"/>
    </location>
</feature>
<gene>
    <name evidence="6" type="ORF">UT84_C0027G0005</name>
</gene>
<evidence type="ECO:0000256" key="3">
    <source>
        <dbReference type="ARBA" id="ARBA00022989"/>
    </source>
</evidence>
<dbReference type="PANTHER" id="PTHR43424:SF1">
    <property type="entry name" value="LOCUS PUTATIVE PROTEIN 1-RELATED"/>
    <property type="match status" value="1"/>
</dbReference>
<keyword evidence="3 5" id="KW-1133">Transmembrane helix</keyword>
<dbReference type="Pfam" id="PF01943">
    <property type="entry name" value="Polysacc_synt"/>
    <property type="match status" value="1"/>
</dbReference>
<evidence type="ECO:0000256" key="2">
    <source>
        <dbReference type="ARBA" id="ARBA00022692"/>
    </source>
</evidence>
<feature type="transmembrane region" description="Helical" evidence="5">
    <location>
        <begin position="333"/>
        <end position="354"/>
    </location>
</feature>
<proteinExistence type="predicted"/>
<evidence type="ECO:0000313" key="7">
    <source>
        <dbReference type="Proteomes" id="UP000034531"/>
    </source>
</evidence>
<protein>
    <submittedName>
        <fullName evidence="6">Polysaccharide biosynthesis protein, membrane-associated</fullName>
    </submittedName>
</protein>
<feature type="transmembrane region" description="Helical" evidence="5">
    <location>
        <begin position="147"/>
        <end position="168"/>
    </location>
</feature>
<dbReference type="GO" id="GO:0016020">
    <property type="term" value="C:membrane"/>
    <property type="evidence" value="ECO:0007669"/>
    <property type="project" value="UniProtKB-SubCell"/>
</dbReference>
<dbReference type="InterPro" id="IPR052556">
    <property type="entry name" value="PolySynth_Transporter"/>
</dbReference>
<feature type="transmembrane region" description="Helical" evidence="5">
    <location>
        <begin position="256"/>
        <end position="275"/>
    </location>
</feature>
<keyword evidence="4 5" id="KW-0472">Membrane</keyword>
<dbReference type="EMBL" id="LBYI01000027">
    <property type="protein sequence ID" value="KKR49436.1"/>
    <property type="molecule type" value="Genomic_DNA"/>
</dbReference>
<feature type="transmembrane region" description="Helical" evidence="5">
    <location>
        <begin position="174"/>
        <end position="195"/>
    </location>
</feature>
<dbReference type="PANTHER" id="PTHR43424">
    <property type="entry name" value="LOCUS PUTATIVE PROTEIN 1-RELATED"/>
    <property type="match status" value="1"/>
</dbReference>
<feature type="transmembrane region" description="Helical" evidence="5">
    <location>
        <begin position="361"/>
        <end position="382"/>
    </location>
</feature>
<feature type="transmembrane region" description="Helical" evidence="5">
    <location>
        <begin position="106"/>
        <end position="126"/>
    </location>
</feature>